<name>A0A286GW20_9PROT</name>
<dbReference type="GO" id="GO:0003934">
    <property type="term" value="F:GTP cyclohydrolase I activity"/>
    <property type="evidence" value="ECO:0007669"/>
    <property type="project" value="UniProtKB-UniRule"/>
</dbReference>
<keyword evidence="8" id="KW-0547">Nucleotide-binding</keyword>
<dbReference type="GO" id="GO:0006730">
    <property type="term" value="P:one-carbon metabolic process"/>
    <property type="evidence" value="ECO:0007669"/>
    <property type="project" value="UniProtKB-UniRule"/>
</dbReference>
<dbReference type="OrthoDB" id="9801207at2"/>
<dbReference type="EC" id="3.5.4.16" evidence="8"/>
<protein>
    <recommendedName>
        <fullName evidence="8">GTP cyclohydrolase 1</fullName>
        <ecNumber evidence="8">3.5.4.16</ecNumber>
    </recommendedName>
    <alternativeName>
        <fullName evidence="8">GTP cyclohydrolase I</fullName>
        <shortName evidence="8">GTP-CH-I</shortName>
    </alternativeName>
</protein>
<evidence type="ECO:0000256" key="6">
    <source>
        <dbReference type="ARBA" id="ARBA00022801"/>
    </source>
</evidence>
<reference evidence="10 11" key="1">
    <citation type="submission" date="2017-09" db="EMBL/GenBank/DDBJ databases">
        <authorList>
            <person name="Ehlers B."/>
            <person name="Leendertz F.H."/>
        </authorList>
    </citation>
    <scope>NUCLEOTIDE SEQUENCE [LARGE SCALE GENOMIC DNA]</scope>
    <source>
        <strain evidence="10 11">USBA 140</strain>
    </source>
</reference>
<evidence type="ECO:0000256" key="1">
    <source>
        <dbReference type="ARBA" id="ARBA00001052"/>
    </source>
</evidence>
<dbReference type="NCBIfam" id="TIGR00063">
    <property type="entry name" value="folE"/>
    <property type="match status" value="1"/>
</dbReference>
<evidence type="ECO:0000256" key="2">
    <source>
        <dbReference type="ARBA" id="ARBA00005080"/>
    </source>
</evidence>
<comment type="similarity">
    <text evidence="3 8">Belongs to the GTP cyclohydrolase I family.</text>
</comment>
<comment type="catalytic activity">
    <reaction evidence="1 8">
        <text>GTP + H2O = 7,8-dihydroneopterin 3'-triphosphate + formate + H(+)</text>
        <dbReference type="Rhea" id="RHEA:17473"/>
        <dbReference type="ChEBI" id="CHEBI:15377"/>
        <dbReference type="ChEBI" id="CHEBI:15378"/>
        <dbReference type="ChEBI" id="CHEBI:15740"/>
        <dbReference type="ChEBI" id="CHEBI:37565"/>
        <dbReference type="ChEBI" id="CHEBI:58462"/>
        <dbReference type="EC" id="3.5.4.16"/>
    </reaction>
</comment>
<dbReference type="NCBIfam" id="NF006826">
    <property type="entry name" value="PRK09347.1-3"/>
    <property type="match status" value="1"/>
</dbReference>
<evidence type="ECO:0000256" key="7">
    <source>
        <dbReference type="ARBA" id="ARBA00023134"/>
    </source>
</evidence>
<dbReference type="FunFam" id="3.30.1130.10:FF:000001">
    <property type="entry name" value="GTP cyclohydrolase 1"/>
    <property type="match status" value="1"/>
</dbReference>
<keyword evidence="8" id="KW-0479">Metal-binding</keyword>
<evidence type="ECO:0000256" key="5">
    <source>
        <dbReference type="ARBA" id="ARBA00022563"/>
    </source>
</evidence>
<proteinExistence type="inferred from homology"/>
<dbReference type="UniPathway" id="UPA00848">
    <property type="reaction ID" value="UER00151"/>
</dbReference>
<dbReference type="GO" id="GO:0008270">
    <property type="term" value="F:zinc ion binding"/>
    <property type="evidence" value="ECO:0007669"/>
    <property type="project" value="UniProtKB-UniRule"/>
</dbReference>
<dbReference type="GO" id="GO:0005525">
    <property type="term" value="F:GTP binding"/>
    <property type="evidence" value="ECO:0007669"/>
    <property type="project" value="UniProtKB-KW"/>
</dbReference>
<feature type="binding site" evidence="8">
    <location>
        <position position="180"/>
    </location>
    <ligand>
        <name>Zn(2+)</name>
        <dbReference type="ChEBI" id="CHEBI:29105"/>
    </ligand>
</feature>
<evidence type="ECO:0000313" key="11">
    <source>
        <dbReference type="Proteomes" id="UP000219621"/>
    </source>
</evidence>
<keyword evidence="7 8" id="KW-0342">GTP-binding</keyword>
<dbReference type="GO" id="GO:0005737">
    <property type="term" value="C:cytoplasm"/>
    <property type="evidence" value="ECO:0007669"/>
    <property type="project" value="TreeGrafter"/>
</dbReference>
<comment type="pathway">
    <text evidence="2 8">Cofactor biosynthesis; 7,8-dihydroneopterin triphosphate biosynthesis; 7,8-dihydroneopterin triphosphate from GTP: step 1/1.</text>
</comment>
<dbReference type="GO" id="GO:0006729">
    <property type="term" value="P:tetrahydrobiopterin biosynthetic process"/>
    <property type="evidence" value="ECO:0007669"/>
    <property type="project" value="TreeGrafter"/>
</dbReference>
<keyword evidence="8" id="KW-0862">Zinc</keyword>
<dbReference type="PROSITE" id="PS00859">
    <property type="entry name" value="GTP_CYCLOHYDROL_1_1"/>
    <property type="match status" value="1"/>
</dbReference>
<comment type="subunit">
    <text evidence="4">Toroid-shaped homodecamer, composed of two pentamers of five dimers.</text>
</comment>
<dbReference type="InterPro" id="IPR043134">
    <property type="entry name" value="GTP-CH-I_N"/>
</dbReference>
<dbReference type="FunFam" id="1.10.286.10:FF:000001">
    <property type="entry name" value="GTP cyclohydrolase 1"/>
    <property type="match status" value="1"/>
</dbReference>
<feature type="domain" description="GTP cyclohydrolase I" evidence="9">
    <location>
        <begin position="39"/>
        <end position="216"/>
    </location>
</feature>
<dbReference type="Gene3D" id="1.10.286.10">
    <property type="match status" value="1"/>
</dbReference>
<sequence>MSDTKAVKTPAPLRDYRDAAGSAKAALAAEGRPSREEAEAAVRTLLRWAGDNPSREGLVDTPARVVRAYEEFFAGYEEDAEDILRRTFEETDGYDEMVLLRDIRIESHCEHHMVPIIGKAHVAYLPDKRVVGISKLARVIEIYAKRLQIQEKLTAQVANAINDVLQPKGVAVVIEAAHQCMTTRGIRKPGVTMVTSRMLGAFRDNPTTRREFMALIAGERGGF</sequence>
<evidence type="ECO:0000256" key="4">
    <source>
        <dbReference type="ARBA" id="ARBA00011857"/>
    </source>
</evidence>
<dbReference type="PROSITE" id="PS00860">
    <property type="entry name" value="GTP_CYCLOHYDROL_1_2"/>
    <property type="match status" value="1"/>
</dbReference>
<dbReference type="InterPro" id="IPR018234">
    <property type="entry name" value="GTP_CycHdrlase_I_CS"/>
</dbReference>
<keyword evidence="11" id="KW-1185">Reference proteome</keyword>
<dbReference type="PANTHER" id="PTHR11109:SF7">
    <property type="entry name" value="GTP CYCLOHYDROLASE 1"/>
    <property type="match status" value="1"/>
</dbReference>
<feature type="binding site" evidence="8">
    <location>
        <position position="109"/>
    </location>
    <ligand>
        <name>Zn(2+)</name>
        <dbReference type="ChEBI" id="CHEBI:29105"/>
    </ligand>
</feature>
<dbReference type="Pfam" id="PF01227">
    <property type="entry name" value="GTP_cyclohydroI"/>
    <property type="match status" value="1"/>
</dbReference>
<evidence type="ECO:0000259" key="9">
    <source>
        <dbReference type="Pfam" id="PF01227"/>
    </source>
</evidence>
<comment type="subunit">
    <text evidence="8">Homopolymer.</text>
</comment>
<dbReference type="Gene3D" id="3.30.1130.10">
    <property type="match status" value="1"/>
</dbReference>
<evidence type="ECO:0000313" key="10">
    <source>
        <dbReference type="EMBL" id="SOD99723.1"/>
    </source>
</evidence>
<dbReference type="InterPro" id="IPR020602">
    <property type="entry name" value="GTP_CycHdrlase_I_dom"/>
</dbReference>
<evidence type="ECO:0000256" key="3">
    <source>
        <dbReference type="ARBA" id="ARBA00008085"/>
    </source>
</evidence>
<dbReference type="HAMAP" id="MF_00223">
    <property type="entry name" value="FolE"/>
    <property type="match status" value="1"/>
</dbReference>
<keyword evidence="5 8" id="KW-0554">One-carbon metabolism</keyword>
<dbReference type="SUPFAM" id="SSF55620">
    <property type="entry name" value="Tetrahydrobiopterin biosynthesis enzymes-like"/>
    <property type="match status" value="1"/>
</dbReference>
<dbReference type="AlphaFoldDB" id="A0A286GW20"/>
<dbReference type="Proteomes" id="UP000219621">
    <property type="component" value="Unassembled WGS sequence"/>
</dbReference>
<dbReference type="NCBIfam" id="NF006825">
    <property type="entry name" value="PRK09347.1-2"/>
    <property type="match status" value="1"/>
</dbReference>
<dbReference type="PANTHER" id="PTHR11109">
    <property type="entry name" value="GTP CYCLOHYDROLASE I"/>
    <property type="match status" value="1"/>
</dbReference>
<feature type="binding site" evidence="8">
    <location>
        <position position="112"/>
    </location>
    <ligand>
        <name>Zn(2+)</name>
        <dbReference type="ChEBI" id="CHEBI:29105"/>
    </ligand>
</feature>
<organism evidence="10 11">
    <name type="scientific">Caenispirillum bisanense</name>
    <dbReference type="NCBI Taxonomy" id="414052"/>
    <lineage>
        <taxon>Bacteria</taxon>
        <taxon>Pseudomonadati</taxon>
        <taxon>Pseudomonadota</taxon>
        <taxon>Alphaproteobacteria</taxon>
        <taxon>Rhodospirillales</taxon>
        <taxon>Novispirillaceae</taxon>
        <taxon>Caenispirillum</taxon>
    </lineage>
</organism>
<accession>A0A286GW20</accession>
<dbReference type="GO" id="GO:0046654">
    <property type="term" value="P:tetrahydrofolate biosynthetic process"/>
    <property type="evidence" value="ECO:0007669"/>
    <property type="project" value="UniProtKB-UniRule"/>
</dbReference>
<dbReference type="EMBL" id="OCNJ01000009">
    <property type="protein sequence ID" value="SOD99723.1"/>
    <property type="molecule type" value="Genomic_DNA"/>
</dbReference>
<keyword evidence="6 8" id="KW-0378">Hydrolase</keyword>
<gene>
    <name evidence="8" type="primary">folE</name>
    <name evidence="10" type="ORF">SAMN05421508_109145</name>
</gene>
<dbReference type="InterPro" id="IPR001474">
    <property type="entry name" value="GTP_CycHdrlase_I"/>
</dbReference>
<dbReference type="InterPro" id="IPR043133">
    <property type="entry name" value="GTP-CH-I_C/QueF"/>
</dbReference>
<evidence type="ECO:0000256" key="8">
    <source>
        <dbReference type="HAMAP-Rule" id="MF_00223"/>
    </source>
</evidence>